<feature type="transmembrane region" description="Helical" evidence="9">
    <location>
        <begin position="95"/>
        <end position="115"/>
    </location>
</feature>
<proteinExistence type="inferred from homology"/>
<feature type="transmembrane region" description="Helical" evidence="9">
    <location>
        <begin position="41"/>
        <end position="61"/>
    </location>
</feature>
<keyword evidence="4" id="KW-1003">Cell membrane</keyword>
<feature type="transmembrane region" description="Helical" evidence="9">
    <location>
        <begin position="273"/>
        <end position="295"/>
    </location>
</feature>
<organism evidence="10 11">
    <name type="scientific">Streptomyces hebeiensis</name>
    <dbReference type="NCBI Taxonomy" id="229486"/>
    <lineage>
        <taxon>Bacteria</taxon>
        <taxon>Bacillati</taxon>
        <taxon>Actinomycetota</taxon>
        <taxon>Actinomycetes</taxon>
        <taxon>Kitasatosporales</taxon>
        <taxon>Streptomycetaceae</taxon>
        <taxon>Streptomyces</taxon>
    </lineage>
</organism>
<comment type="caution">
    <text evidence="10">The sequence shown here is derived from an EMBL/GenBank/DDBJ whole genome shotgun (WGS) entry which is preliminary data.</text>
</comment>
<feature type="transmembrane region" description="Helical" evidence="9">
    <location>
        <begin position="127"/>
        <end position="147"/>
    </location>
</feature>
<dbReference type="InterPro" id="IPR000522">
    <property type="entry name" value="ABC_transptr_permease_BtuC"/>
</dbReference>
<sequence length="369" mass="37339">MTAGPVAGGAARGSACEPASGAASRPEPAAGNVRSVRGRSALALGVVVTVVLLVAAVWASLAVGPGDVSVRDVVAGLLDPDVSDKGRLIVREERVPRTVTGLLVGVALGLAGAVMQGVARNPLADPGILGVNAGASVAVVFGIGVLGLTAPTQYLWCGFLGALLSAILVYGIGSLGREGATPVKLALSGAAASAVLGSLTTALLLRDRVLFDRFRFWRVGSLSVPDPEVLWQALPFVAVGVVFALALGPRLNALSLGDDLARALGQRVGRARLAAAAAVMLLCGAATAVAGPIGFVGLVVPHAARLFTGPDYRWVLPYSALLAPVLVLVSDVVGRLLDQPGGVQVGIVTAVLGAVPFIVLVRRRRLVEL</sequence>
<feature type="region of interest" description="Disordered" evidence="8">
    <location>
        <begin position="1"/>
        <end position="31"/>
    </location>
</feature>
<feature type="transmembrane region" description="Helical" evidence="9">
    <location>
        <begin position="341"/>
        <end position="361"/>
    </location>
</feature>
<dbReference type="Gene3D" id="1.10.3470.10">
    <property type="entry name" value="ABC transporter involved in vitamin B12 uptake, BtuC"/>
    <property type="match status" value="1"/>
</dbReference>
<evidence type="ECO:0000313" key="10">
    <source>
        <dbReference type="EMBL" id="GAA1193587.1"/>
    </source>
</evidence>
<evidence type="ECO:0000256" key="9">
    <source>
        <dbReference type="SAM" id="Phobius"/>
    </source>
</evidence>
<evidence type="ECO:0000256" key="4">
    <source>
        <dbReference type="ARBA" id="ARBA00022475"/>
    </source>
</evidence>
<evidence type="ECO:0000256" key="6">
    <source>
        <dbReference type="ARBA" id="ARBA00022989"/>
    </source>
</evidence>
<evidence type="ECO:0000256" key="5">
    <source>
        <dbReference type="ARBA" id="ARBA00022692"/>
    </source>
</evidence>
<evidence type="ECO:0000256" key="7">
    <source>
        <dbReference type="ARBA" id="ARBA00023136"/>
    </source>
</evidence>
<reference evidence="10 11" key="1">
    <citation type="journal article" date="2019" name="Int. J. Syst. Evol. Microbiol.">
        <title>The Global Catalogue of Microorganisms (GCM) 10K type strain sequencing project: providing services to taxonomists for standard genome sequencing and annotation.</title>
        <authorList>
            <consortium name="The Broad Institute Genomics Platform"/>
            <consortium name="The Broad Institute Genome Sequencing Center for Infectious Disease"/>
            <person name="Wu L."/>
            <person name="Ma J."/>
        </authorList>
    </citation>
    <scope>NUCLEOTIDE SEQUENCE [LARGE SCALE GENOMIC DNA]</scope>
    <source>
        <strain evidence="10 11">JCM 12696</strain>
    </source>
</reference>
<evidence type="ECO:0000256" key="8">
    <source>
        <dbReference type="SAM" id="MobiDB-lite"/>
    </source>
</evidence>
<dbReference type="Pfam" id="PF01032">
    <property type="entry name" value="FecCD"/>
    <property type="match status" value="1"/>
</dbReference>
<evidence type="ECO:0000256" key="3">
    <source>
        <dbReference type="ARBA" id="ARBA00022448"/>
    </source>
</evidence>
<comment type="subcellular location">
    <subcellularLocation>
        <location evidence="1">Cell membrane</location>
        <topology evidence="1">Multi-pass membrane protein</topology>
    </subcellularLocation>
</comment>
<accession>A0ABN1V683</accession>
<feature type="transmembrane region" description="Helical" evidence="9">
    <location>
        <begin position="229"/>
        <end position="252"/>
    </location>
</feature>
<dbReference type="PANTHER" id="PTHR30472:SF1">
    <property type="entry name" value="FE(3+) DICITRATE TRANSPORT SYSTEM PERMEASE PROTEIN FECC-RELATED"/>
    <property type="match status" value="1"/>
</dbReference>
<keyword evidence="7 9" id="KW-0472">Membrane</keyword>
<feature type="compositionally biased region" description="Gly residues" evidence="8">
    <location>
        <begin position="1"/>
        <end position="11"/>
    </location>
</feature>
<evidence type="ECO:0000313" key="11">
    <source>
        <dbReference type="Proteomes" id="UP001501371"/>
    </source>
</evidence>
<comment type="similarity">
    <text evidence="2">Belongs to the binding-protein-dependent transport system permease family. FecCD subfamily.</text>
</comment>
<keyword evidence="3" id="KW-0813">Transport</keyword>
<keyword evidence="6 9" id="KW-1133">Transmembrane helix</keyword>
<dbReference type="SUPFAM" id="SSF81345">
    <property type="entry name" value="ABC transporter involved in vitamin B12 uptake, BtuC"/>
    <property type="match status" value="1"/>
</dbReference>
<keyword evidence="11" id="KW-1185">Reference proteome</keyword>
<name>A0ABN1V683_9ACTN</name>
<keyword evidence="5 9" id="KW-0812">Transmembrane</keyword>
<dbReference type="EMBL" id="BAAAKV010000070">
    <property type="protein sequence ID" value="GAA1193587.1"/>
    <property type="molecule type" value="Genomic_DNA"/>
</dbReference>
<dbReference type="CDD" id="cd06550">
    <property type="entry name" value="TM_ABC_iron-siderophores_like"/>
    <property type="match status" value="1"/>
</dbReference>
<evidence type="ECO:0000256" key="1">
    <source>
        <dbReference type="ARBA" id="ARBA00004651"/>
    </source>
</evidence>
<dbReference type="InterPro" id="IPR037294">
    <property type="entry name" value="ABC_BtuC-like"/>
</dbReference>
<dbReference type="Proteomes" id="UP001501371">
    <property type="component" value="Unassembled WGS sequence"/>
</dbReference>
<feature type="transmembrane region" description="Helical" evidence="9">
    <location>
        <begin position="185"/>
        <end position="205"/>
    </location>
</feature>
<feature type="transmembrane region" description="Helical" evidence="9">
    <location>
        <begin position="153"/>
        <end position="173"/>
    </location>
</feature>
<gene>
    <name evidence="10" type="ORF">GCM10009654_58460</name>
</gene>
<evidence type="ECO:0000256" key="2">
    <source>
        <dbReference type="ARBA" id="ARBA00007935"/>
    </source>
</evidence>
<protein>
    <submittedName>
        <fullName evidence="10">Iron chelate uptake ABC transporter family permease subunit</fullName>
    </submittedName>
</protein>
<dbReference type="PANTHER" id="PTHR30472">
    <property type="entry name" value="FERRIC ENTEROBACTIN TRANSPORT SYSTEM PERMEASE PROTEIN"/>
    <property type="match status" value="1"/>
</dbReference>